<organism evidence="11 12">
    <name type="scientific">Ktedonobacter robiniae</name>
    <dbReference type="NCBI Taxonomy" id="2778365"/>
    <lineage>
        <taxon>Bacteria</taxon>
        <taxon>Bacillati</taxon>
        <taxon>Chloroflexota</taxon>
        <taxon>Ktedonobacteria</taxon>
        <taxon>Ktedonobacterales</taxon>
        <taxon>Ktedonobacteraceae</taxon>
        <taxon>Ktedonobacter</taxon>
    </lineage>
</organism>
<keyword evidence="12" id="KW-1185">Reference proteome</keyword>
<evidence type="ECO:0000256" key="6">
    <source>
        <dbReference type="ARBA" id="ARBA00050038"/>
    </source>
</evidence>
<evidence type="ECO:0000256" key="7">
    <source>
        <dbReference type="HAMAP-Rule" id="MF_00083"/>
    </source>
</evidence>
<dbReference type="SUPFAM" id="SSF53178">
    <property type="entry name" value="Peptidyl-tRNA hydrolase-like"/>
    <property type="match status" value="1"/>
</dbReference>
<protein>
    <recommendedName>
        <fullName evidence="6 7">Peptidyl-tRNA hydrolase</fullName>
        <shortName evidence="7">Pth</shortName>
        <ecNumber evidence="1 7">3.1.1.29</ecNumber>
    </recommendedName>
</protein>
<comment type="caution">
    <text evidence="11">The sequence shown here is derived from an EMBL/GenBank/DDBJ whole genome shotgun (WGS) entry which is preliminary data.</text>
</comment>
<dbReference type="InterPro" id="IPR001328">
    <property type="entry name" value="Pept_tRNA_hydro"/>
</dbReference>
<dbReference type="Gene3D" id="3.40.50.1470">
    <property type="entry name" value="Peptidyl-tRNA hydrolase"/>
    <property type="match status" value="1"/>
</dbReference>
<accession>A0ABQ3UHF4</accession>
<proteinExistence type="inferred from homology"/>
<dbReference type="EMBL" id="BNJG01000001">
    <property type="protein sequence ID" value="GHO52141.1"/>
    <property type="molecule type" value="Genomic_DNA"/>
</dbReference>
<evidence type="ECO:0000256" key="5">
    <source>
        <dbReference type="ARBA" id="ARBA00038063"/>
    </source>
</evidence>
<feature type="active site" description="Proton acceptor" evidence="7">
    <location>
        <position position="19"/>
    </location>
</feature>
<feature type="region of interest" description="Disordered" evidence="10">
    <location>
        <begin position="188"/>
        <end position="227"/>
    </location>
</feature>
<keyword evidence="3 7" id="KW-0378">Hydrolase</keyword>
<evidence type="ECO:0000256" key="9">
    <source>
        <dbReference type="RuleBase" id="RU004320"/>
    </source>
</evidence>
<keyword evidence="2 7" id="KW-0820">tRNA-binding</keyword>
<dbReference type="Pfam" id="PF01195">
    <property type="entry name" value="Pept_tRNA_hydro"/>
    <property type="match status" value="1"/>
</dbReference>
<dbReference type="PROSITE" id="PS01196">
    <property type="entry name" value="PEPT_TRNA_HYDROL_2"/>
    <property type="match status" value="1"/>
</dbReference>
<feature type="binding site" evidence="7">
    <location>
        <position position="111"/>
    </location>
    <ligand>
        <name>tRNA</name>
        <dbReference type="ChEBI" id="CHEBI:17843"/>
    </ligand>
</feature>
<keyword evidence="4 7" id="KW-0694">RNA-binding</keyword>
<dbReference type="RefSeq" id="WP_201369079.1">
    <property type="nucleotide sequence ID" value="NZ_BNJG01000001.1"/>
</dbReference>
<name>A0ABQ3UHF4_9CHLR</name>
<dbReference type="PANTHER" id="PTHR17224">
    <property type="entry name" value="PEPTIDYL-TRNA HYDROLASE"/>
    <property type="match status" value="1"/>
</dbReference>
<dbReference type="EC" id="3.1.1.29" evidence="1 7"/>
<feature type="site" description="Stabilizes the basic form of H active site to accept a proton" evidence="7">
    <location>
        <position position="90"/>
    </location>
</feature>
<dbReference type="InterPro" id="IPR036416">
    <property type="entry name" value="Pept_tRNA_hydro_sf"/>
</dbReference>
<evidence type="ECO:0000256" key="3">
    <source>
        <dbReference type="ARBA" id="ARBA00022801"/>
    </source>
</evidence>
<dbReference type="Proteomes" id="UP000654345">
    <property type="component" value="Unassembled WGS sequence"/>
</dbReference>
<evidence type="ECO:0000256" key="4">
    <source>
        <dbReference type="ARBA" id="ARBA00022884"/>
    </source>
</evidence>
<evidence type="ECO:0000256" key="2">
    <source>
        <dbReference type="ARBA" id="ARBA00022555"/>
    </source>
</evidence>
<feature type="binding site" evidence="7">
    <location>
        <position position="14"/>
    </location>
    <ligand>
        <name>tRNA</name>
        <dbReference type="ChEBI" id="CHEBI:17843"/>
    </ligand>
</feature>
<evidence type="ECO:0000256" key="10">
    <source>
        <dbReference type="SAM" id="MobiDB-lite"/>
    </source>
</evidence>
<reference evidence="11 12" key="1">
    <citation type="journal article" date="2021" name="Int. J. Syst. Evol. Microbiol.">
        <title>Reticulibacter mediterranei gen. nov., sp. nov., within the new family Reticulibacteraceae fam. nov., and Ktedonospora formicarum gen. nov., sp. nov., Ktedonobacter robiniae sp. nov., Dictyobacter formicarum sp. nov. and Dictyobacter arantiisoli sp. nov., belonging to the class Ktedonobacteria.</title>
        <authorList>
            <person name="Yabe S."/>
            <person name="Zheng Y."/>
            <person name="Wang C.M."/>
            <person name="Sakai Y."/>
            <person name="Abe K."/>
            <person name="Yokota A."/>
            <person name="Donadio S."/>
            <person name="Cavaletti L."/>
            <person name="Monciardini P."/>
        </authorList>
    </citation>
    <scope>NUCLEOTIDE SEQUENCE [LARGE SCALE GENOMIC DNA]</scope>
    <source>
        <strain evidence="11 12">SOSP1-30</strain>
    </source>
</reference>
<sequence length="227" mass="25686">MKLLVGLGNPGAQYERTRHNVGFRVIDALAEKLGVRWERRGRAMIANATLEHEKVVLVKPITFMNNSGEAVGELQRWFKLEPEDILVVYDELDLPVGQLRVRARGSAGGHNGMKSLIQYLHTDQFPRLRVGIGRPANRRPDTINYVLGIPPKDEYITLLQVEDKALEAFSLILREGLDQAMNTLNVDPEAQRKAEEKRRLKQEREAARQQQATIGEKQTEDSSSPRA</sequence>
<evidence type="ECO:0000313" key="12">
    <source>
        <dbReference type="Proteomes" id="UP000654345"/>
    </source>
</evidence>
<comment type="subcellular location">
    <subcellularLocation>
        <location evidence="7">Cytoplasm</location>
    </subcellularLocation>
</comment>
<feature type="binding site" evidence="7">
    <location>
        <position position="65"/>
    </location>
    <ligand>
        <name>tRNA</name>
        <dbReference type="ChEBI" id="CHEBI:17843"/>
    </ligand>
</feature>
<comment type="subunit">
    <text evidence="7">Monomer.</text>
</comment>
<comment type="function">
    <text evidence="7">Catalyzes the release of premature peptidyl moieties from peptidyl-tRNA molecules trapped in stalled 50S ribosomal subunits, and thus maintains levels of free tRNAs and 50S ribosomes.</text>
</comment>
<dbReference type="CDD" id="cd00462">
    <property type="entry name" value="PTH"/>
    <property type="match status" value="1"/>
</dbReference>
<dbReference type="InterPro" id="IPR018171">
    <property type="entry name" value="Pept_tRNA_hydro_CS"/>
</dbReference>
<gene>
    <name evidence="7" type="primary">pth</name>
    <name evidence="11" type="ORF">KSB_06160</name>
</gene>
<dbReference type="PANTHER" id="PTHR17224:SF1">
    <property type="entry name" value="PEPTIDYL-TRNA HYDROLASE"/>
    <property type="match status" value="1"/>
</dbReference>
<dbReference type="GO" id="GO:0016787">
    <property type="term" value="F:hydrolase activity"/>
    <property type="evidence" value="ECO:0007669"/>
    <property type="project" value="UniProtKB-KW"/>
</dbReference>
<dbReference type="PROSITE" id="PS01195">
    <property type="entry name" value="PEPT_TRNA_HYDROL_1"/>
    <property type="match status" value="1"/>
</dbReference>
<feature type="site" description="Discriminates between blocked and unblocked aminoacyl-tRNA" evidence="7">
    <location>
        <position position="9"/>
    </location>
</feature>
<feature type="compositionally biased region" description="Basic and acidic residues" evidence="10">
    <location>
        <begin position="189"/>
        <end position="207"/>
    </location>
</feature>
<feature type="binding site" evidence="7">
    <location>
        <position position="63"/>
    </location>
    <ligand>
        <name>tRNA</name>
        <dbReference type="ChEBI" id="CHEBI:17843"/>
    </ligand>
</feature>
<comment type="function">
    <text evidence="7">Hydrolyzes ribosome-free peptidyl-tRNAs (with 1 or more amino acids incorporated), which drop off the ribosome during protein synthesis, or as a result of ribosome stalling.</text>
</comment>
<comment type="catalytic activity">
    <reaction evidence="7 8">
        <text>an N-acyl-L-alpha-aminoacyl-tRNA + H2O = an N-acyl-L-amino acid + a tRNA + H(+)</text>
        <dbReference type="Rhea" id="RHEA:54448"/>
        <dbReference type="Rhea" id="RHEA-COMP:10123"/>
        <dbReference type="Rhea" id="RHEA-COMP:13883"/>
        <dbReference type="ChEBI" id="CHEBI:15377"/>
        <dbReference type="ChEBI" id="CHEBI:15378"/>
        <dbReference type="ChEBI" id="CHEBI:59874"/>
        <dbReference type="ChEBI" id="CHEBI:78442"/>
        <dbReference type="ChEBI" id="CHEBI:138191"/>
        <dbReference type="EC" id="3.1.1.29"/>
    </reaction>
</comment>
<keyword evidence="7" id="KW-0963">Cytoplasm</keyword>
<evidence type="ECO:0000256" key="8">
    <source>
        <dbReference type="RuleBase" id="RU000673"/>
    </source>
</evidence>
<evidence type="ECO:0000313" key="11">
    <source>
        <dbReference type="EMBL" id="GHO52141.1"/>
    </source>
</evidence>
<dbReference type="NCBIfam" id="TIGR00447">
    <property type="entry name" value="pth"/>
    <property type="match status" value="1"/>
</dbReference>
<comment type="similarity">
    <text evidence="5 7 9">Belongs to the PTH family.</text>
</comment>
<evidence type="ECO:0000256" key="1">
    <source>
        <dbReference type="ARBA" id="ARBA00013260"/>
    </source>
</evidence>
<dbReference type="HAMAP" id="MF_00083">
    <property type="entry name" value="Pept_tRNA_hydro_bact"/>
    <property type="match status" value="1"/>
</dbReference>